<dbReference type="EMBL" id="ACOU01000007">
    <property type="protein sequence ID" value="EKX72510.1"/>
    <property type="molecule type" value="Genomic_DNA"/>
</dbReference>
<dbReference type="EC" id="3.4.21.72" evidence="4"/>
<dbReference type="Proteomes" id="UP000031512">
    <property type="component" value="Unassembled WGS sequence"/>
</dbReference>
<feature type="chain" id="PRO_5003952442" evidence="3">
    <location>
        <begin position="19"/>
        <end position="458"/>
    </location>
</feature>
<feature type="compositionally biased region" description="Basic and acidic residues" evidence="1">
    <location>
        <begin position="350"/>
        <end position="370"/>
    </location>
</feature>
<evidence type="ECO:0000313" key="4">
    <source>
        <dbReference type="EMBL" id="EKX72510.1"/>
    </source>
</evidence>
<sequence>MQLFSCLALLLAAYASQGFGIVGDDLVNSLGYDPQVVSFLQTGAEELEGDFDLEAVELDEQGEEWGNQGDEEEEPSFFEEGEALDEEAELDEELDGEQGEQAEEWQQQGGEEEQAVLQEDNEGEEQEESFLQNEPKPAEEPHHEEQGGEHKEEPKEAAHEEHAKEGDHKPEEGKNEEPAKDADHKAEGQEAKEPAAAEHAEVGHDAAQGGEQKVEEPKHEEKPAEEAHHEEQTGEHKADGAQTEVEQPAKTDKPAEEPHHEEPVSEHKEAAHEEHAKEAEHKAEEAKPEAPHTEEKVVREHTQGGHGGQSFLELEGDADDLDVDEVAETKPDWEQPAGEKADELVSAFEKDAVTEDDTDKEREADEKNAESELESEDIDDIAEACWGCRFWLIFLGCTLVFAIIIKLFYIEQFLSFKAQVFKKLEEMNKSLQARFSKAFSKKEERLLDDTEEATAIAV</sequence>
<dbReference type="STRING" id="1537102.L1LB58"/>
<comment type="caution">
    <text evidence="4">The sequence shown here is derived from an EMBL/GenBank/DDBJ whole genome shotgun (WGS) entry which is preliminary data.</text>
</comment>
<evidence type="ECO:0000256" key="2">
    <source>
        <dbReference type="SAM" id="Phobius"/>
    </source>
</evidence>
<dbReference type="KEGG" id="beq:BEWA_049770"/>
<feature type="compositionally biased region" description="Basic and acidic residues" evidence="1">
    <location>
        <begin position="136"/>
        <end position="204"/>
    </location>
</feature>
<accession>L1LB58</accession>
<keyword evidence="2" id="KW-1133">Transmembrane helix</keyword>
<feature type="region of interest" description="Disordered" evidence="1">
    <location>
        <begin position="61"/>
        <end position="313"/>
    </location>
</feature>
<dbReference type="VEuPathDB" id="PiroplasmaDB:BEWA_049770"/>
<name>L1LB58_THEEQ</name>
<keyword evidence="2" id="KW-0812">Transmembrane</keyword>
<keyword evidence="4" id="KW-0378">Hydrolase</keyword>
<gene>
    <name evidence="4" type="ORF">BEWA_049770</name>
</gene>
<feature type="compositionally biased region" description="Acidic residues" evidence="1">
    <location>
        <begin position="110"/>
        <end position="128"/>
    </location>
</feature>
<protein>
    <submittedName>
        <fullName evidence="4">Membrane protein, putative</fullName>
        <ecNumber evidence="4">3.4.21.72</ecNumber>
    </submittedName>
</protein>
<keyword evidence="5" id="KW-1185">Reference proteome</keyword>
<dbReference type="eggNOG" id="KOG1808">
    <property type="taxonomic scope" value="Eukaryota"/>
</dbReference>
<organism evidence="4 5">
    <name type="scientific">Theileria equi strain WA</name>
    <dbReference type="NCBI Taxonomy" id="1537102"/>
    <lineage>
        <taxon>Eukaryota</taxon>
        <taxon>Sar</taxon>
        <taxon>Alveolata</taxon>
        <taxon>Apicomplexa</taxon>
        <taxon>Aconoidasida</taxon>
        <taxon>Piroplasmida</taxon>
        <taxon>Theileriidae</taxon>
        <taxon>Theileria</taxon>
    </lineage>
</organism>
<reference evidence="4 5" key="1">
    <citation type="journal article" date="2012" name="BMC Genomics">
        <title>Comparative genomic analysis and phylogenetic position of Theileria equi.</title>
        <authorList>
            <person name="Kappmeyer L.S."/>
            <person name="Thiagarajan M."/>
            <person name="Herndon D.R."/>
            <person name="Ramsay J.D."/>
            <person name="Caler E."/>
            <person name="Djikeng A."/>
            <person name="Gillespie J.J."/>
            <person name="Lau A.O."/>
            <person name="Roalson E.H."/>
            <person name="Silva J.C."/>
            <person name="Silva M.G."/>
            <person name="Suarez C.E."/>
            <person name="Ueti M.W."/>
            <person name="Nene V.M."/>
            <person name="Mealey R.H."/>
            <person name="Knowles D.P."/>
            <person name="Brayton K.A."/>
        </authorList>
    </citation>
    <scope>NUCLEOTIDE SEQUENCE [LARGE SCALE GENOMIC DNA]</scope>
    <source>
        <strain evidence="4 5">WA</strain>
    </source>
</reference>
<keyword evidence="3" id="KW-0732">Signal</keyword>
<evidence type="ECO:0000313" key="5">
    <source>
        <dbReference type="Proteomes" id="UP000031512"/>
    </source>
</evidence>
<evidence type="ECO:0000256" key="1">
    <source>
        <dbReference type="SAM" id="MobiDB-lite"/>
    </source>
</evidence>
<feature type="region of interest" description="Disordered" evidence="1">
    <location>
        <begin position="350"/>
        <end position="375"/>
    </location>
</feature>
<dbReference type="GeneID" id="15803979"/>
<dbReference type="AlphaFoldDB" id="L1LB58"/>
<feature type="compositionally biased region" description="Acidic residues" evidence="1">
    <location>
        <begin position="61"/>
        <end position="103"/>
    </location>
</feature>
<feature type="signal peptide" evidence="3">
    <location>
        <begin position="1"/>
        <end position="18"/>
    </location>
</feature>
<evidence type="ECO:0000256" key="3">
    <source>
        <dbReference type="SAM" id="SignalP"/>
    </source>
</evidence>
<feature type="transmembrane region" description="Helical" evidence="2">
    <location>
        <begin position="390"/>
        <end position="409"/>
    </location>
</feature>
<dbReference type="GO" id="GO:0016787">
    <property type="term" value="F:hydrolase activity"/>
    <property type="evidence" value="ECO:0007669"/>
    <property type="project" value="UniProtKB-KW"/>
</dbReference>
<feature type="compositionally biased region" description="Basic and acidic residues" evidence="1">
    <location>
        <begin position="212"/>
        <end position="239"/>
    </location>
</feature>
<keyword evidence="2" id="KW-0472">Membrane</keyword>
<proteinExistence type="predicted"/>
<dbReference type="RefSeq" id="XP_004831962.1">
    <property type="nucleotide sequence ID" value="XM_004831905.1"/>
</dbReference>
<feature type="compositionally biased region" description="Basic and acidic residues" evidence="1">
    <location>
        <begin position="247"/>
        <end position="303"/>
    </location>
</feature>